<accession>A0A098G367</accession>
<name>A0A098G367_9GAMM</name>
<protein>
    <submittedName>
        <fullName evidence="1">Uncharacterized protein</fullName>
    </submittedName>
</protein>
<organism evidence="1 2">
    <name type="scientific">Legionella fallonii LLAP-10</name>
    <dbReference type="NCBI Taxonomy" id="1212491"/>
    <lineage>
        <taxon>Bacteria</taxon>
        <taxon>Pseudomonadati</taxon>
        <taxon>Pseudomonadota</taxon>
        <taxon>Gammaproteobacteria</taxon>
        <taxon>Legionellales</taxon>
        <taxon>Legionellaceae</taxon>
        <taxon>Legionella</taxon>
    </lineage>
</organism>
<proteinExistence type="predicted"/>
<dbReference type="STRING" id="1212491.LFA_1485"/>
<sequence length="42" mass="4840">MENGRRTIGKELAKRIAGIFELDYRVFLENEANNMRIVVSGK</sequence>
<evidence type="ECO:0000313" key="1">
    <source>
        <dbReference type="EMBL" id="CEG56903.1"/>
    </source>
</evidence>
<dbReference type="EMBL" id="LN614827">
    <property type="protein sequence ID" value="CEG56903.1"/>
    <property type="molecule type" value="Genomic_DNA"/>
</dbReference>
<keyword evidence="2" id="KW-1185">Reference proteome</keyword>
<reference evidence="2" key="1">
    <citation type="submission" date="2014-09" db="EMBL/GenBank/DDBJ databases">
        <authorList>
            <person name="Gomez-Valero L."/>
        </authorList>
    </citation>
    <scope>NUCLEOTIDE SEQUENCE [LARGE SCALE GENOMIC DNA]</scope>
    <source>
        <strain evidence="2">ATCC700992</strain>
    </source>
</reference>
<dbReference type="Proteomes" id="UP000032430">
    <property type="component" value="Chromosome I"/>
</dbReference>
<evidence type="ECO:0000313" key="2">
    <source>
        <dbReference type="Proteomes" id="UP000032430"/>
    </source>
</evidence>
<dbReference type="KEGG" id="lfa:LFA_1485"/>
<dbReference type="AlphaFoldDB" id="A0A098G367"/>
<gene>
    <name evidence="1" type="ORF">LFA_1485</name>
</gene>
<dbReference type="HOGENOM" id="CLU_3253453_0_0_6"/>